<protein>
    <recommendedName>
        <fullName evidence="2">Peptidoglycan recognition protein family domain-containing protein</fullName>
    </recommendedName>
</protein>
<dbReference type="PANTHER" id="PTHR11022">
    <property type="entry name" value="PEPTIDOGLYCAN RECOGNITION PROTEIN"/>
    <property type="match status" value="1"/>
</dbReference>
<feature type="domain" description="Peptidoglycan recognition protein family" evidence="2">
    <location>
        <begin position="1"/>
        <end position="100"/>
    </location>
</feature>
<feature type="non-terminal residue" evidence="3">
    <location>
        <position position="101"/>
    </location>
</feature>
<dbReference type="GO" id="GO:0009253">
    <property type="term" value="P:peptidoglycan catabolic process"/>
    <property type="evidence" value="ECO:0007669"/>
    <property type="project" value="InterPro"/>
</dbReference>
<dbReference type="AlphaFoldDB" id="A0A0F8YXZ0"/>
<dbReference type="EMBL" id="LAZR01050909">
    <property type="protein sequence ID" value="KKK86298.1"/>
    <property type="molecule type" value="Genomic_DNA"/>
</dbReference>
<accession>A0A0F8YXZ0</accession>
<dbReference type="SMART" id="SM00701">
    <property type="entry name" value="PGRP"/>
    <property type="match status" value="1"/>
</dbReference>
<dbReference type="InterPro" id="IPR015510">
    <property type="entry name" value="PGRP"/>
</dbReference>
<dbReference type="CDD" id="cd06583">
    <property type="entry name" value="PGRP"/>
    <property type="match status" value="1"/>
</dbReference>
<reference evidence="3" key="1">
    <citation type="journal article" date="2015" name="Nature">
        <title>Complex archaea that bridge the gap between prokaryotes and eukaryotes.</title>
        <authorList>
            <person name="Spang A."/>
            <person name="Saw J.H."/>
            <person name="Jorgensen S.L."/>
            <person name="Zaremba-Niedzwiedzka K."/>
            <person name="Martijn J."/>
            <person name="Lind A.E."/>
            <person name="van Eijk R."/>
            <person name="Schleper C."/>
            <person name="Guy L."/>
            <person name="Ettema T.J."/>
        </authorList>
    </citation>
    <scope>NUCLEOTIDE SEQUENCE</scope>
</reference>
<gene>
    <name evidence="3" type="ORF">LCGC14_2764610</name>
</gene>
<organism evidence="3">
    <name type="scientific">marine sediment metagenome</name>
    <dbReference type="NCBI Taxonomy" id="412755"/>
    <lineage>
        <taxon>unclassified sequences</taxon>
        <taxon>metagenomes</taxon>
        <taxon>ecological metagenomes</taxon>
    </lineage>
</organism>
<dbReference type="InterPro" id="IPR006619">
    <property type="entry name" value="PGRP_domain_met/bac"/>
</dbReference>
<evidence type="ECO:0000259" key="2">
    <source>
        <dbReference type="SMART" id="SM00701"/>
    </source>
</evidence>
<dbReference type="GO" id="GO:0008270">
    <property type="term" value="F:zinc ion binding"/>
    <property type="evidence" value="ECO:0007669"/>
    <property type="project" value="InterPro"/>
</dbReference>
<proteinExistence type="inferred from homology"/>
<dbReference type="Pfam" id="PF01510">
    <property type="entry name" value="Amidase_2"/>
    <property type="match status" value="1"/>
</dbReference>
<dbReference type="GO" id="GO:0008745">
    <property type="term" value="F:N-acetylmuramoyl-L-alanine amidase activity"/>
    <property type="evidence" value="ECO:0007669"/>
    <property type="project" value="InterPro"/>
</dbReference>
<sequence>MRKIEFLVLHYTASTDVGRSTINAWHVARDFAEVGYHYIIRKNGKVEIGRALSKIGAHTRGFNKNSIGIVLTGADNLKWYPSNKQIKAAQKLIAELRSTYG</sequence>
<dbReference type="Gene3D" id="3.40.80.10">
    <property type="entry name" value="Peptidoglycan recognition protein-like"/>
    <property type="match status" value="1"/>
</dbReference>
<evidence type="ECO:0000256" key="1">
    <source>
        <dbReference type="ARBA" id="ARBA00007553"/>
    </source>
</evidence>
<comment type="similarity">
    <text evidence="1">Belongs to the N-acetylmuramoyl-L-alanine amidase 2 family.</text>
</comment>
<dbReference type="PANTHER" id="PTHR11022:SF41">
    <property type="entry name" value="PEPTIDOGLYCAN-RECOGNITION PROTEIN LC-RELATED"/>
    <property type="match status" value="1"/>
</dbReference>
<name>A0A0F8YXZ0_9ZZZZ</name>
<evidence type="ECO:0000313" key="3">
    <source>
        <dbReference type="EMBL" id="KKK86298.1"/>
    </source>
</evidence>
<dbReference type="InterPro" id="IPR036505">
    <property type="entry name" value="Amidase/PGRP_sf"/>
</dbReference>
<dbReference type="SUPFAM" id="SSF55846">
    <property type="entry name" value="N-acetylmuramoyl-L-alanine amidase-like"/>
    <property type="match status" value="1"/>
</dbReference>
<comment type="caution">
    <text evidence="3">The sequence shown here is derived from an EMBL/GenBank/DDBJ whole genome shotgun (WGS) entry which is preliminary data.</text>
</comment>
<dbReference type="InterPro" id="IPR002502">
    <property type="entry name" value="Amidase_domain"/>
</dbReference>